<sequence length="234" mass="24725">MAATALPFLKRILLAAGAALAVLAGAVLVFLLSAWIGSSLPREVSQSSAGEGITIMVETNGVHTGIIMPIVSPEMDWRAVFPSAGWPVNGRVPTHIAVGWGEREVFLSTPTWADLKASTALRIALAGGEPVMRVSHYVRPATGENFRPLTLSRADYARMAEAIAASLAPADGPHAPLRGVDPHDAYYPARGTYTLAQTCNSWVGDMLAHGGVKMGRWTPFAGGVMKWIDPPSAS</sequence>
<accession>A0ABV7E7Q7</accession>
<feature type="transmembrane region" description="Helical" evidence="1">
    <location>
        <begin position="12"/>
        <end position="36"/>
    </location>
</feature>
<proteinExistence type="predicted"/>
<dbReference type="RefSeq" id="WP_377922926.1">
    <property type="nucleotide sequence ID" value="NZ_JBHRST010000009.1"/>
</dbReference>
<organism evidence="2 3">
    <name type="scientific">Alteraurantiacibacter palmitatis</name>
    <dbReference type="NCBI Taxonomy" id="2054628"/>
    <lineage>
        <taxon>Bacteria</taxon>
        <taxon>Pseudomonadati</taxon>
        <taxon>Pseudomonadota</taxon>
        <taxon>Alphaproteobacteria</taxon>
        <taxon>Sphingomonadales</taxon>
        <taxon>Erythrobacteraceae</taxon>
        <taxon>Alteraurantiacibacter</taxon>
    </lineage>
</organism>
<dbReference type="InterPro" id="IPR011727">
    <property type="entry name" value="CHP02117"/>
</dbReference>
<evidence type="ECO:0000313" key="3">
    <source>
        <dbReference type="Proteomes" id="UP001595456"/>
    </source>
</evidence>
<keyword evidence="1" id="KW-1133">Transmembrane helix</keyword>
<evidence type="ECO:0000313" key="2">
    <source>
        <dbReference type="EMBL" id="MFC3097621.1"/>
    </source>
</evidence>
<comment type="caution">
    <text evidence="2">The sequence shown here is derived from an EMBL/GenBank/DDBJ whole genome shotgun (WGS) entry which is preliminary data.</text>
</comment>
<reference evidence="3" key="1">
    <citation type="journal article" date="2019" name="Int. J. Syst. Evol. Microbiol.">
        <title>The Global Catalogue of Microorganisms (GCM) 10K type strain sequencing project: providing services to taxonomists for standard genome sequencing and annotation.</title>
        <authorList>
            <consortium name="The Broad Institute Genomics Platform"/>
            <consortium name="The Broad Institute Genome Sequencing Center for Infectious Disease"/>
            <person name="Wu L."/>
            <person name="Ma J."/>
        </authorList>
    </citation>
    <scope>NUCLEOTIDE SEQUENCE [LARGE SCALE GENOMIC DNA]</scope>
    <source>
        <strain evidence="3">KCTC 52607</strain>
    </source>
</reference>
<protein>
    <submittedName>
        <fullName evidence="2">DUF2459 domain-containing protein</fullName>
    </submittedName>
</protein>
<dbReference type="Pfam" id="PF09601">
    <property type="entry name" value="DUF2459"/>
    <property type="match status" value="1"/>
</dbReference>
<evidence type="ECO:0000256" key="1">
    <source>
        <dbReference type="SAM" id="Phobius"/>
    </source>
</evidence>
<dbReference type="EMBL" id="JBHRST010000009">
    <property type="protein sequence ID" value="MFC3097621.1"/>
    <property type="molecule type" value="Genomic_DNA"/>
</dbReference>
<gene>
    <name evidence="2" type="ORF">ACFODU_07365</name>
</gene>
<dbReference type="Proteomes" id="UP001595456">
    <property type="component" value="Unassembled WGS sequence"/>
</dbReference>
<keyword evidence="3" id="KW-1185">Reference proteome</keyword>
<name>A0ABV7E7Q7_9SPHN</name>
<keyword evidence="1" id="KW-0472">Membrane</keyword>
<keyword evidence="1" id="KW-0812">Transmembrane</keyword>